<dbReference type="EMBL" id="JAEUBD010001540">
    <property type="protein sequence ID" value="KAH3659206.1"/>
    <property type="molecule type" value="Genomic_DNA"/>
</dbReference>
<dbReference type="OrthoDB" id="3992590at2759"/>
<evidence type="ECO:0000313" key="7">
    <source>
        <dbReference type="Proteomes" id="UP000788993"/>
    </source>
</evidence>
<keyword evidence="2" id="KW-0479">Metal-binding</keyword>
<feature type="region of interest" description="Disordered" evidence="5">
    <location>
        <begin position="51"/>
        <end position="119"/>
    </location>
</feature>
<dbReference type="Pfam" id="PF08593">
    <property type="entry name" value="Mug135_C"/>
    <property type="match status" value="1"/>
</dbReference>
<dbReference type="AlphaFoldDB" id="A0A1B7SJT1"/>
<protein>
    <submittedName>
        <fullName evidence="6">Uncharacterized protein</fullName>
    </submittedName>
</protein>
<dbReference type="RefSeq" id="XP_018211638.1">
    <property type="nucleotide sequence ID" value="XM_018356144.1"/>
</dbReference>
<keyword evidence="3" id="KW-0863">Zinc-finger</keyword>
<dbReference type="Pfam" id="PF02892">
    <property type="entry name" value="zf-BED"/>
    <property type="match status" value="1"/>
</dbReference>
<comment type="caution">
    <text evidence="6">The sequence shown here is derived from an EMBL/GenBank/DDBJ whole genome shotgun (WGS) entry which is preliminary data.</text>
</comment>
<feature type="compositionally biased region" description="Low complexity" evidence="5">
    <location>
        <begin position="78"/>
        <end position="97"/>
    </location>
</feature>
<reference evidence="6" key="2">
    <citation type="submission" date="2021-01" db="EMBL/GenBank/DDBJ databases">
        <authorList>
            <person name="Schikora-Tamarit M.A."/>
        </authorList>
    </citation>
    <scope>NUCLEOTIDE SEQUENCE</scope>
    <source>
        <strain evidence="6">NCAIM Y.01608</strain>
    </source>
</reference>
<evidence type="ECO:0000256" key="4">
    <source>
        <dbReference type="ARBA" id="ARBA00022833"/>
    </source>
</evidence>
<reference evidence="6" key="1">
    <citation type="journal article" date="2021" name="Open Biol.">
        <title>Shared evolutionary footprints suggest mitochondrial oxidative damage underlies multiple complex I losses in fungi.</title>
        <authorList>
            <person name="Schikora-Tamarit M.A."/>
            <person name="Marcet-Houben M."/>
            <person name="Nosek J."/>
            <person name="Gabaldon T."/>
        </authorList>
    </citation>
    <scope>NUCLEOTIDE SEQUENCE</scope>
    <source>
        <strain evidence="6">NCAIM Y.01608</strain>
    </source>
</reference>
<comment type="similarity">
    <text evidence="1">Belongs to the UPF0612 family.</text>
</comment>
<proteinExistence type="inferred from homology"/>
<gene>
    <name evidence="6" type="ORF">OGATHE_006089</name>
</gene>
<dbReference type="PROSITE" id="PS50808">
    <property type="entry name" value="ZF_BED"/>
    <property type="match status" value="1"/>
</dbReference>
<sequence length="363" mass="39827">MPRPPNSWVWQHYRHISNENGFSNVQCMHCDKTFRYSSRNGPTNLARHINKTHRLGQPESAITRRPFGAAPNDLVKNADSQRSRMAQQQQSPSQTKDSSTESAASGAADRTGSLDIGLTTPTDLGAAGYAAPNSMLQGNGIMVNNGGGSAGGGSTSSASSNGHAGSLSGHDYSDSISRSIAIQTPLYRLDMQGNGTTQRSVQKQADQLEALLYSAQQMVQQIAAHQPQLYQVQHVMQTVVQTQQILYQQMRQQARTAVRIEQRLARSLNENRGTGLEQAYDLIPFANGVDPAEDEAGLPLLVNIYALFNCTNAALDQYLVNYELLGSQGSQAGRLSRQEKIVRLGKFIGCTMVDKYWEIFRRH</sequence>
<dbReference type="GO" id="GO:0003677">
    <property type="term" value="F:DNA binding"/>
    <property type="evidence" value="ECO:0007669"/>
    <property type="project" value="InterPro"/>
</dbReference>
<evidence type="ECO:0000256" key="5">
    <source>
        <dbReference type="SAM" id="MobiDB-lite"/>
    </source>
</evidence>
<organism evidence="6 7">
    <name type="scientific">Ogataea polymorpha</name>
    <dbReference type="NCBI Taxonomy" id="460523"/>
    <lineage>
        <taxon>Eukaryota</taxon>
        <taxon>Fungi</taxon>
        <taxon>Dikarya</taxon>
        <taxon>Ascomycota</taxon>
        <taxon>Saccharomycotina</taxon>
        <taxon>Pichiomycetes</taxon>
        <taxon>Pichiales</taxon>
        <taxon>Pichiaceae</taxon>
        <taxon>Ogataea</taxon>
    </lineage>
</organism>
<feature type="compositionally biased region" description="Low complexity" evidence="5">
    <location>
        <begin position="155"/>
        <end position="169"/>
    </location>
</feature>
<dbReference type="InterPro" id="IPR013902">
    <property type="entry name" value="Mug135-like_C"/>
</dbReference>
<name>A0A1B7SJT1_9ASCO</name>
<dbReference type="Proteomes" id="UP000788993">
    <property type="component" value="Unassembled WGS sequence"/>
</dbReference>
<dbReference type="InterPro" id="IPR003656">
    <property type="entry name" value="Znf_BED"/>
</dbReference>
<dbReference type="SMART" id="SM00614">
    <property type="entry name" value="ZnF_BED"/>
    <property type="match status" value="1"/>
</dbReference>
<dbReference type="InterPro" id="IPR036236">
    <property type="entry name" value="Znf_C2H2_sf"/>
</dbReference>
<evidence type="ECO:0000256" key="1">
    <source>
        <dbReference type="ARBA" id="ARBA00005788"/>
    </source>
</evidence>
<accession>A0A1B7SJT1</accession>
<dbReference type="SUPFAM" id="SSF57667">
    <property type="entry name" value="beta-beta-alpha zinc fingers"/>
    <property type="match status" value="1"/>
</dbReference>
<dbReference type="GO" id="GO:0008270">
    <property type="term" value="F:zinc ion binding"/>
    <property type="evidence" value="ECO:0007669"/>
    <property type="project" value="UniProtKB-KW"/>
</dbReference>
<feature type="region of interest" description="Disordered" evidence="5">
    <location>
        <begin position="147"/>
        <end position="170"/>
    </location>
</feature>
<keyword evidence="4" id="KW-0862">Zinc</keyword>
<evidence type="ECO:0000256" key="2">
    <source>
        <dbReference type="ARBA" id="ARBA00022723"/>
    </source>
</evidence>
<evidence type="ECO:0000313" key="6">
    <source>
        <dbReference type="EMBL" id="KAH3659206.1"/>
    </source>
</evidence>
<keyword evidence="7" id="KW-1185">Reference proteome</keyword>
<evidence type="ECO:0000256" key="3">
    <source>
        <dbReference type="ARBA" id="ARBA00022771"/>
    </source>
</evidence>